<evidence type="ECO:0000313" key="4">
    <source>
        <dbReference type="EMBL" id="SDO36562.1"/>
    </source>
</evidence>
<dbReference type="SUPFAM" id="SSF53720">
    <property type="entry name" value="ALDH-like"/>
    <property type="match status" value="1"/>
</dbReference>
<evidence type="ECO:0000313" key="5">
    <source>
        <dbReference type="Proteomes" id="UP000199073"/>
    </source>
</evidence>
<dbReference type="InterPro" id="IPR016162">
    <property type="entry name" value="Ald_DH_N"/>
</dbReference>
<dbReference type="FunFam" id="3.40.309.10:FF:000002">
    <property type="entry name" value="Methylmalonate-semialdehyde dehydrogenase (Acylating)"/>
    <property type="match status" value="1"/>
</dbReference>
<dbReference type="GO" id="GO:0006210">
    <property type="term" value="P:thymine catabolic process"/>
    <property type="evidence" value="ECO:0007669"/>
    <property type="project" value="TreeGrafter"/>
</dbReference>
<keyword evidence="5" id="KW-1185">Reference proteome</keyword>
<dbReference type="InterPro" id="IPR016161">
    <property type="entry name" value="Ald_DH/histidinol_DH"/>
</dbReference>
<accession>A0A1H0IYZ6</accession>
<protein>
    <submittedName>
        <fullName evidence="4">Methylmalonate-semialdehyde dehydrogenase [acylating]</fullName>
    </submittedName>
</protein>
<comment type="similarity">
    <text evidence="1">Belongs to the aldehyde dehydrogenase family.</text>
</comment>
<sequence>MSEVEDTRYFFPVDDPALESDAVNLKFYVNGQWHKSASDKYMPCYNPSTGEVIAYAPQCTADEVESAIVAAQKAFPQWADTPVSKRVQVLFKMKSLIEQHMSELIHLLAREQGKKWMEAYGDLIKVIEVIEFACGAPTLMSGSSLMNVSSGYDTVQYRHPVGVFAGIAPWNFPAMIPHGWMAPICIATGNCMVLKAASFVPQSSMRLMELWSEAGLPPGVLNVVTAGRNEAEILLKHEDIAGVSFVGSTKVGLHIYATASGSGKRVQALTEAKNHALVLSDCKLERAAKGIMNAFCGCAGERCMALPVVVVENKIGDELVALLKKYSSEIKLGPAYDKATDMGPVVNRGHQDFVVSWIEKGIKEGAELVLDGRNPEVPQGCENGFFVGPTIFDHVTEEMSIGREEVFGPVLCIKRVENFDEGLAIMNGSRFANGSVIYTQNGYYARKFAKETDGGMVGINVGIPVPLGIFGFTGHKQSFFGDLHCMGRDGFAFYTETKNVTATWFAEDEVVSSEVDTWDGTVTSLPEEID</sequence>
<feature type="domain" description="Aldehyde dehydrogenase" evidence="3">
    <location>
        <begin position="33"/>
        <end position="500"/>
    </location>
</feature>
<dbReference type="Proteomes" id="UP000199073">
    <property type="component" value="Unassembled WGS sequence"/>
</dbReference>
<dbReference type="NCBIfam" id="TIGR01722">
    <property type="entry name" value="MMSDH"/>
    <property type="match status" value="1"/>
</dbReference>
<dbReference type="Gene3D" id="3.40.605.10">
    <property type="entry name" value="Aldehyde Dehydrogenase, Chain A, domain 1"/>
    <property type="match status" value="1"/>
</dbReference>
<dbReference type="GO" id="GO:0006574">
    <property type="term" value="P:L-valine catabolic process"/>
    <property type="evidence" value="ECO:0007669"/>
    <property type="project" value="TreeGrafter"/>
</dbReference>
<dbReference type="PANTHER" id="PTHR43866">
    <property type="entry name" value="MALONATE-SEMIALDEHYDE DEHYDROGENASE"/>
    <property type="match status" value="1"/>
</dbReference>
<dbReference type="CDD" id="cd07085">
    <property type="entry name" value="ALDH_F6_MMSDH"/>
    <property type="match status" value="1"/>
</dbReference>
<dbReference type="Gene3D" id="3.40.309.10">
    <property type="entry name" value="Aldehyde Dehydrogenase, Chain A, domain 2"/>
    <property type="match status" value="1"/>
</dbReference>
<dbReference type="AlphaFoldDB" id="A0A1H0IYZ6"/>
<name>A0A1H0IYZ6_9BACT</name>
<proteinExistence type="inferred from homology"/>
<dbReference type="InterPro" id="IPR010061">
    <property type="entry name" value="MeMal-semiAld_DH"/>
</dbReference>
<dbReference type="PANTHER" id="PTHR43866:SF4">
    <property type="entry name" value="MALONATE-SEMIALDEHYDE DEHYDROGENASE"/>
    <property type="match status" value="1"/>
</dbReference>
<dbReference type="FunFam" id="3.40.605.10:FF:000007">
    <property type="entry name" value="NAD/NADP-dependent betaine aldehyde dehydrogenase"/>
    <property type="match status" value="1"/>
</dbReference>
<dbReference type="Pfam" id="PF00171">
    <property type="entry name" value="Aldedh"/>
    <property type="match status" value="1"/>
</dbReference>
<keyword evidence="2" id="KW-0560">Oxidoreductase</keyword>
<gene>
    <name evidence="4" type="ORF">SAMN05660330_00079</name>
</gene>
<evidence type="ECO:0000259" key="3">
    <source>
        <dbReference type="Pfam" id="PF00171"/>
    </source>
</evidence>
<dbReference type="EMBL" id="FNJI01000001">
    <property type="protein sequence ID" value="SDO36562.1"/>
    <property type="molecule type" value="Genomic_DNA"/>
</dbReference>
<dbReference type="RefSeq" id="WP_092218647.1">
    <property type="nucleotide sequence ID" value="NZ_FNJI01000001.1"/>
</dbReference>
<dbReference type="GO" id="GO:0004491">
    <property type="term" value="F:methylmalonate-semialdehyde dehydrogenase (acylating, NAD) activity"/>
    <property type="evidence" value="ECO:0007669"/>
    <property type="project" value="InterPro"/>
</dbReference>
<organism evidence="4 5">
    <name type="scientific">Desulforhopalus singaporensis</name>
    <dbReference type="NCBI Taxonomy" id="91360"/>
    <lineage>
        <taxon>Bacteria</taxon>
        <taxon>Pseudomonadati</taxon>
        <taxon>Thermodesulfobacteriota</taxon>
        <taxon>Desulfobulbia</taxon>
        <taxon>Desulfobulbales</taxon>
        <taxon>Desulfocapsaceae</taxon>
        <taxon>Desulforhopalus</taxon>
    </lineage>
</organism>
<dbReference type="STRING" id="91360.SAMN05660330_00079"/>
<evidence type="ECO:0000256" key="2">
    <source>
        <dbReference type="ARBA" id="ARBA00023002"/>
    </source>
</evidence>
<dbReference type="InterPro" id="IPR016163">
    <property type="entry name" value="Ald_DH_C"/>
</dbReference>
<dbReference type="InterPro" id="IPR015590">
    <property type="entry name" value="Aldehyde_DH_dom"/>
</dbReference>
<dbReference type="OrthoDB" id="9762436at2"/>
<reference evidence="4 5" key="1">
    <citation type="submission" date="2016-10" db="EMBL/GenBank/DDBJ databases">
        <authorList>
            <person name="de Groot N.N."/>
        </authorList>
    </citation>
    <scope>NUCLEOTIDE SEQUENCE [LARGE SCALE GENOMIC DNA]</scope>
    <source>
        <strain evidence="4 5">DSM 12130</strain>
    </source>
</reference>
<evidence type="ECO:0000256" key="1">
    <source>
        <dbReference type="ARBA" id="ARBA00009986"/>
    </source>
</evidence>